<gene>
    <name evidence="6" type="ORF">GCM10007415_44140</name>
</gene>
<keyword evidence="2" id="KW-0479">Metal-binding</keyword>
<evidence type="ECO:0000256" key="4">
    <source>
        <dbReference type="ARBA" id="ARBA00023008"/>
    </source>
</evidence>
<reference evidence="6" key="2">
    <citation type="submission" date="2020-09" db="EMBL/GenBank/DDBJ databases">
        <authorList>
            <person name="Sun Q."/>
            <person name="Zhou Y."/>
        </authorList>
    </citation>
    <scope>NUCLEOTIDE SEQUENCE</scope>
    <source>
        <strain evidence="6">CGMCC 1.12195</strain>
    </source>
</reference>
<evidence type="ECO:0000256" key="1">
    <source>
        <dbReference type="ARBA" id="ARBA00022448"/>
    </source>
</evidence>
<accession>A0A917I165</accession>
<keyword evidence="4" id="KW-0186">Copper</keyword>
<sequence length="380" mass="42196">MRQIQVVMRTSVKRLGVAAWFTLAIGTSVFSQTDSTTTIKMGVLPGLQFSVVRFTVKPGDQVKLLLDNTDDMSHNLLIVKPGTREKVVALANNLGEAGPAAGYIPETRDVLWAIPVTAPEESRTLVFKAPNEEGVYPYVCTYPGHGTMMFGAMYVSVSGEMPQLAEDLNIPESRRDGKTDESAGHLGHANEKPVMLHPYTPVPPYHYRVFIAGASPAAIAVALPHNVSYCWDAGTSTLRFAWMGGFLDNADLWKGKGDAESKIVGEVFFRSKIDFPIQIGNKAPVRIAYKGYRMKDRYLEFHYQVDGTDVYELIRETTDGKGIERNFRIPDAPTRVTFRSSPYEGVMYIASKGVWKHHVLQLTANEARAFTLTLTKTEKQ</sequence>
<dbReference type="InterPro" id="IPR050845">
    <property type="entry name" value="Cu-binding_ET"/>
</dbReference>
<name>A0A917I165_9SPHI</name>
<protein>
    <recommendedName>
        <fullName evidence="5">Blue (type 1) copper domain-containing protein</fullName>
    </recommendedName>
</protein>
<dbReference type="RefSeq" id="WP_229738913.1">
    <property type="nucleotide sequence ID" value="NZ_BMER01000006.1"/>
</dbReference>
<evidence type="ECO:0000256" key="2">
    <source>
        <dbReference type="ARBA" id="ARBA00022723"/>
    </source>
</evidence>
<evidence type="ECO:0000259" key="5">
    <source>
        <dbReference type="Pfam" id="PF00127"/>
    </source>
</evidence>
<dbReference type="InterPro" id="IPR008972">
    <property type="entry name" value="Cupredoxin"/>
</dbReference>
<evidence type="ECO:0000313" key="6">
    <source>
        <dbReference type="EMBL" id="GGH03159.1"/>
    </source>
</evidence>
<reference evidence="6" key="1">
    <citation type="journal article" date="2014" name="Int. J. Syst. Evol. Microbiol.">
        <title>Complete genome sequence of Corynebacterium casei LMG S-19264T (=DSM 44701T), isolated from a smear-ripened cheese.</title>
        <authorList>
            <consortium name="US DOE Joint Genome Institute (JGI-PGF)"/>
            <person name="Walter F."/>
            <person name="Albersmeier A."/>
            <person name="Kalinowski J."/>
            <person name="Ruckert C."/>
        </authorList>
    </citation>
    <scope>NUCLEOTIDE SEQUENCE</scope>
    <source>
        <strain evidence="6">CGMCC 1.12195</strain>
    </source>
</reference>
<dbReference type="Pfam" id="PF00127">
    <property type="entry name" value="Copper-bind"/>
    <property type="match status" value="1"/>
</dbReference>
<dbReference type="InterPro" id="IPR028871">
    <property type="entry name" value="BlueCu_1_BS"/>
</dbReference>
<organism evidence="6 7">
    <name type="scientific">Parapedobacter pyrenivorans</name>
    <dbReference type="NCBI Taxonomy" id="1305674"/>
    <lineage>
        <taxon>Bacteria</taxon>
        <taxon>Pseudomonadati</taxon>
        <taxon>Bacteroidota</taxon>
        <taxon>Sphingobacteriia</taxon>
        <taxon>Sphingobacteriales</taxon>
        <taxon>Sphingobacteriaceae</taxon>
        <taxon>Parapedobacter</taxon>
    </lineage>
</organism>
<dbReference type="PANTHER" id="PTHR38439">
    <property type="entry name" value="AURACYANIN-B"/>
    <property type="match status" value="1"/>
</dbReference>
<dbReference type="Proteomes" id="UP000660862">
    <property type="component" value="Unassembled WGS sequence"/>
</dbReference>
<feature type="domain" description="Blue (type 1) copper" evidence="5">
    <location>
        <begin position="47"/>
        <end position="155"/>
    </location>
</feature>
<dbReference type="GO" id="GO:0009055">
    <property type="term" value="F:electron transfer activity"/>
    <property type="evidence" value="ECO:0007669"/>
    <property type="project" value="InterPro"/>
</dbReference>
<dbReference type="PROSITE" id="PS00196">
    <property type="entry name" value="COPPER_BLUE"/>
    <property type="match status" value="1"/>
</dbReference>
<dbReference type="EMBL" id="BMER01000006">
    <property type="protein sequence ID" value="GGH03159.1"/>
    <property type="molecule type" value="Genomic_DNA"/>
</dbReference>
<dbReference type="SUPFAM" id="SSF49503">
    <property type="entry name" value="Cupredoxins"/>
    <property type="match status" value="1"/>
</dbReference>
<dbReference type="PANTHER" id="PTHR38439:SF3">
    <property type="entry name" value="COPPER-RESISTANT CUPROPROTEIN COPI"/>
    <property type="match status" value="1"/>
</dbReference>
<dbReference type="CDD" id="cd04233">
    <property type="entry name" value="Auracyanin"/>
    <property type="match status" value="1"/>
</dbReference>
<keyword evidence="1" id="KW-0813">Transport</keyword>
<keyword evidence="3" id="KW-0249">Electron transport</keyword>
<dbReference type="InterPro" id="IPR000923">
    <property type="entry name" value="BlueCu_1"/>
</dbReference>
<comment type="caution">
    <text evidence="6">The sequence shown here is derived from an EMBL/GenBank/DDBJ whole genome shotgun (WGS) entry which is preliminary data.</text>
</comment>
<dbReference type="AlphaFoldDB" id="A0A917I165"/>
<evidence type="ECO:0000313" key="7">
    <source>
        <dbReference type="Proteomes" id="UP000660862"/>
    </source>
</evidence>
<proteinExistence type="predicted"/>
<dbReference type="GO" id="GO:0005507">
    <property type="term" value="F:copper ion binding"/>
    <property type="evidence" value="ECO:0007669"/>
    <property type="project" value="InterPro"/>
</dbReference>
<dbReference type="Gene3D" id="2.60.40.420">
    <property type="entry name" value="Cupredoxins - blue copper proteins"/>
    <property type="match status" value="1"/>
</dbReference>
<keyword evidence="7" id="KW-1185">Reference proteome</keyword>
<evidence type="ECO:0000256" key="3">
    <source>
        <dbReference type="ARBA" id="ARBA00022982"/>
    </source>
</evidence>